<organism evidence="1 2">
    <name type="scientific">Xanthocytophaga flava</name>
    <dbReference type="NCBI Taxonomy" id="3048013"/>
    <lineage>
        <taxon>Bacteria</taxon>
        <taxon>Pseudomonadati</taxon>
        <taxon>Bacteroidota</taxon>
        <taxon>Cytophagia</taxon>
        <taxon>Cytophagales</taxon>
        <taxon>Rhodocytophagaceae</taxon>
        <taxon>Xanthocytophaga</taxon>
    </lineage>
</organism>
<dbReference type="RefSeq" id="WP_313986357.1">
    <property type="nucleotide sequence ID" value="NZ_JASJOS010000016.1"/>
</dbReference>
<gene>
    <name evidence="1" type="ORF">QNI16_29715</name>
</gene>
<dbReference type="PROSITE" id="PS51257">
    <property type="entry name" value="PROKAR_LIPOPROTEIN"/>
    <property type="match status" value="1"/>
</dbReference>
<proteinExistence type="predicted"/>
<evidence type="ECO:0000313" key="1">
    <source>
        <dbReference type="EMBL" id="MDJ1484714.1"/>
    </source>
</evidence>
<sequence>MNKLIASLFLTLFLFSCSEKNTNTDNVQADSIQTTNNSTTNAGAILADKLDGLWISESYLKNIETRQSIYKSREYDSKVLGFSLDKKTMLSDTAMLEGFTSHEGGYSSLIKYDTSKGKFVNNLEKVSEYAAFPEPFELNYDGGTILEMFFPKTNKTDRYRKVDTNLDTELRRILIAGDYKIGNDGSVIHFDSDGKVQNFQDFKSYELVYDFGEGIEYDAIIFFKDVKAGNWVDGVTYTFKKTPNSLRLQNVNTNWDTMEHKISDEVLVLEKK</sequence>
<dbReference type="EMBL" id="JASJOS010000016">
    <property type="protein sequence ID" value="MDJ1484714.1"/>
    <property type="molecule type" value="Genomic_DNA"/>
</dbReference>
<evidence type="ECO:0000313" key="2">
    <source>
        <dbReference type="Proteomes" id="UP001241110"/>
    </source>
</evidence>
<accession>A0AAE3UCF5</accession>
<reference evidence="1" key="1">
    <citation type="submission" date="2023-05" db="EMBL/GenBank/DDBJ databases">
        <authorList>
            <person name="Zhang X."/>
        </authorList>
    </citation>
    <scope>NUCLEOTIDE SEQUENCE</scope>
    <source>
        <strain evidence="1">YF14B1</strain>
    </source>
</reference>
<comment type="caution">
    <text evidence="1">The sequence shown here is derived from an EMBL/GenBank/DDBJ whole genome shotgun (WGS) entry which is preliminary data.</text>
</comment>
<dbReference type="Proteomes" id="UP001241110">
    <property type="component" value="Unassembled WGS sequence"/>
</dbReference>
<evidence type="ECO:0008006" key="3">
    <source>
        <dbReference type="Google" id="ProtNLM"/>
    </source>
</evidence>
<protein>
    <recommendedName>
        <fullName evidence="3">Lipoprotein</fullName>
    </recommendedName>
</protein>
<name>A0AAE3UCF5_9BACT</name>
<dbReference type="AlphaFoldDB" id="A0AAE3UCF5"/>